<keyword evidence="3" id="KW-1185">Reference proteome</keyword>
<proteinExistence type="predicted"/>
<gene>
    <name evidence="2" type="ORF">O9K51_08806</name>
</gene>
<feature type="region of interest" description="Disordered" evidence="1">
    <location>
        <begin position="82"/>
        <end position="107"/>
    </location>
</feature>
<evidence type="ECO:0000313" key="3">
    <source>
        <dbReference type="Proteomes" id="UP001163105"/>
    </source>
</evidence>
<evidence type="ECO:0000256" key="1">
    <source>
        <dbReference type="SAM" id="MobiDB-lite"/>
    </source>
</evidence>
<evidence type="ECO:0000313" key="2">
    <source>
        <dbReference type="EMBL" id="KAJ6438215.1"/>
    </source>
</evidence>
<name>A0AB34FH16_9HYPO</name>
<dbReference type="AlphaFoldDB" id="A0AB34FH16"/>
<sequence length="107" mass="12096">MAGNGFECLDAKCDPRQISQTKGTPCPKCGAPRNRPLSEHATVPPGPDMWYPMVDGSGGKYYLDGKKKYTKSDNGDRHYLRRQEEEQKQQQQQQQQQQPVVTSLRDG</sequence>
<organism evidence="2 3">
    <name type="scientific">Purpureocillium lavendulum</name>
    <dbReference type="NCBI Taxonomy" id="1247861"/>
    <lineage>
        <taxon>Eukaryota</taxon>
        <taxon>Fungi</taxon>
        <taxon>Dikarya</taxon>
        <taxon>Ascomycota</taxon>
        <taxon>Pezizomycotina</taxon>
        <taxon>Sordariomycetes</taxon>
        <taxon>Hypocreomycetidae</taxon>
        <taxon>Hypocreales</taxon>
        <taxon>Ophiocordycipitaceae</taxon>
        <taxon>Purpureocillium</taxon>
    </lineage>
</organism>
<dbReference type="Proteomes" id="UP001163105">
    <property type="component" value="Unassembled WGS sequence"/>
</dbReference>
<feature type="compositionally biased region" description="Low complexity" evidence="1">
    <location>
        <begin position="89"/>
        <end position="98"/>
    </location>
</feature>
<feature type="region of interest" description="Disordered" evidence="1">
    <location>
        <begin position="17"/>
        <end position="49"/>
    </location>
</feature>
<reference evidence="2" key="1">
    <citation type="submission" date="2023-01" db="EMBL/GenBank/DDBJ databases">
        <title>The growth and conidiation of Purpureocillium lavendulum are regulated by nitrogen source and histone H3K14 acetylation.</title>
        <authorList>
            <person name="Tang P."/>
            <person name="Han J."/>
            <person name="Zhang C."/>
            <person name="Tang P."/>
            <person name="Qi F."/>
            <person name="Zhang K."/>
            <person name="Liang L."/>
        </authorList>
    </citation>
    <scope>NUCLEOTIDE SEQUENCE</scope>
    <source>
        <strain evidence="2">YMF1.00683</strain>
    </source>
</reference>
<accession>A0AB34FH16</accession>
<comment type="caution">
    <text evidence="2">The sequence shown here is derived from an EMBL/GenBank/DDBJ whole genome shotgun (WGS) entry which is preliminary data.</text>
</comment>
<dbReference type="EMBL" id="JAQHRD010000008">
    <property type="protein sequence ID" value="KAJ6438215.1"/>
    <property type="molecule type" value="Genomic_DNA"/>
</dbReference>
<protein>
    <submittedName>
        <fullName evidence="2">Cytochrome b2, mitochondrial</fullName>
    </submittedName>
</protein>